<evidence type="ECO:0000256" key="1">
    <source>
        <dbReference type="SAM" id="MobiDB-lite"/>
    </source>
</evidence>
<sequence>MYWHQPVELQSPFRDDYYWNGRALGMTTESATGTVDAFCPGWVSLLNCHANSANIIKPKAVYDDGNNLKDYPGTQSPYGVEAAKIARPIPAGGELFSFYKDEWLMGQVAPSDYDGVVSLLHQVGRVVQDATVPYLYVAQNVTKIVQARQTVVEKLPTALQSCLTTATETTDDNINSFSSAHIREVSWLQEHGRCIDHTVSQRSTVGGMGAFAKHNLQKGQIITTSPLHHFTDSDALNMYNITKHAKKFPVPQSADEEDEDEEAGFHYQRHVDKVIHHQLALNYCFGNDQTSLLLCPYGVGVNYINHSPEFNVKIRWAEGFDGHDSDVVKTATLDELEDIRSPTLAFDYVATRDIEAGEELFIDYGTGWRQAWLQHQTGADAAKRSEHYASAHRWNEQFATALIRTDDEQVLDPYPDHIEVRCHYNAVSYNAAALGPEPPTDMFEWRSDDYGYPCTIVDRFNEKGAWMYTLDVEMWPEAKYNNVLPPVKEVRRVLRTDIPREALRFFDVPGTSDLNTMGTFRHFIELPDDMLPDQWKDMADDEEEEDDEDGEDEDAEVEDED</sequence>
<dbReference type="InterPro" id="IPR046341">
    <property type="entry name" value="SET_dom_sf"/>
</dbReference>
<feature type="compositionally biased region" description="Acidic residues" evidence="1">
    <location>
        <begin position="539"/>
        <end position="561"/>
    </location>
</feature>
<dbReference type="PROSITE" id="PS50280">
    <property type="entry name" value="SET"/>
    <property type="match status" value="1"/>
</dbReference>
<dbReference type="AlphaFoldDB" id="A0A7S3P8K1"/>
<proteinExistence type="predicted"/>
<accession>A0A7S3P8K1</accession>
<dbReference type="Gene3D" id="2.170.270.10">
    <property type="entry name" value="SET domain"/>
    <property type="match status" value="1"/>
</dbReference>
<dbReference type="EMBL" id="HBIM01012681">
    <property type="protein sequence ID" value="CAE0413106.1"/>
    <property type="molecule type" value="Transcribed_RNA"/>
</dbReference>
<dbReference type="InterPro" id="IPR001214">
    <property type="entry name" value="SET_dom"/>
</dbReference>
<dbReference type="Pfam" id="PF00856">
    <property type="entry name" value="SET"/>
    <property type="match status" value="1"/>
</dbReference>
<feature type="domain" description="SET" evidence="2">
    <location>
        <begin position="197"/>
        <end position="365"/>
    </location>
</feature>
<gene>
    <name evidence="3" type="ORF">ACOF00016_LOCUS10364</name>
</gene>
<feature type="region of interest" description="Disordered" evidence="1">
    <location>
        <begin position="531"/>
        <end position="561"/>
    </location>
</feature>
<dbReference type="CDD" id="cd08161">
    <property type="entry name" value="SET"/>
    <property type="match status" value="1"/>
</dbReference>
<evidence type="ECO:0000313" key="3">
    <source>
        <dbReference type="EMBL" id="CAE0413106.1"/>
    </source>
</evidence>
<name>A0A7S3P8K1_9STRA</name>
<evidence type="ECO:0000259" key="2">
    <source>
        <dbReference type="PROSITE" id="PS50280"/>
    </source>
</evidence>
<protein>
    <recommendedName>
        <fullName evidence="2">SET domain-containing protein</fullName>
    </recommendedName>
</protein>
<dbReference type="SUPFAM" id="SSF82199">
    <property type="entry name" value="SET domain"/>
    <property type="match status" value="1"/>
</dbReference>
<reference evidence="3" key="1">
    <citation type="submission" date="2021-01" db="EMBL/GenBank/DDBJ databases">
        <authorList>
            <person name="Corre E."/>
            <person name="Pelletier E."/>
            <person name="Niang G."/>
            <person name="Scheremetjew M."/>
            <person name="Finn R."/>
            <person name="Kale V."/>
            <person name="Holt S."/>
            <person name="Cochrane G."/>
            <person name="Meng A."/>
            <person name="Brown T."/>
            <person name="Cohen L."/>
        </authorList>
    </citation>
    <scope>NUCLEOTIDE SEQUENCE</scope>
    <source>
        <strain evidence="3">CCMP127</strain>
    </source>
</reference>
<organism evidence="3">
    <name type="scientific">Amphora coffeiformis</name>
    <dbReference type="NCBI Taxonomy" id="265554"/>
    <lineage>
        <taxon>Eukaryota</taxon>
        <taxon>Sar</taxon>
        <taxon>Stramenopiles</taxon>
        <taxon>Ochrophyta</taxon>
        <taxon>Bacillariophyta</taxon>
        <taxon>Bacillariophyceae</taxon>
        <taxon>Bacillariophycidae</taxon>
        <taxon>Thalassiophysales</taxon>
        <taxon>Catenulaceae</taxon>
        <taxon>Amphora</taxon>
    </lineage>
</organism>